<dbReference type="HOGENOM" id="CLU_1925118_0_0_5"/>
<reference evidence="1 2" key="1">
    <citation type="submission" date="2009-01" db="EMBL/GenBank/DDBJ databases">
        <title>Complete sequence of chromosome of Methylobacterium nodulans ORS 2060.</title>
        <authorList>
            <consortium name="US DOE Joint Genome Institute"/>
            <person name="Lucas S."/>
            <person name="Copeland A."/>
            <person name="Lapidus A."/>
            <person name="Glavina del Rio T."/>
            <person name="Dalin E."/>
            <person name="Tice H."/>
            <person name="Bruce D."/>
            <person name="Goodwin L."/>
            <person name="Pitluck S."/>
            <person name="Sims D."/>
            <person name="Brettin T."/>
            <person name="Detter J.C."/>
            <person name="Han C."/>
            <person name="Larimer F."/>
            <person name="Land M."/>
            <person name="Hauser L."/>
            <person name="Kyrpides N."/>
            <person name="Ivanova N."/>
            <person name="Marx C.J."/>
            <person name="Richardson P."/>
        </authorList>
    </citation>
    <scope>NUCLEOTIDE SEQUENCE [LARGE SCALE GENOMIC DNA]</scope>
    <source>
        <strain evidence="2">LMG 21967 / CNCM I-2342 / ORS 2060</strain>
    </source>
</reference>
<organism evidence="1 2">
    <name type="scientific">Methylobacterium nodulans (strain LMG 21967 / CNCM I-2342 / ORS 2060)</name>
    <dbReference type="NCBI Taxonomy" id="460265"/>
    <lineage>
        <taxon>Bacteria</taxon>
        <taxon>Pseudomonadati</taxon>
        <taxon>Pseudomonadota</taxon>
        <taxon>Alphaproteobacteria</taxon>
        <taxon>Hyphomicrobiales</taxon>
        <taxon>Methylobacteriaceae</taxon>
        <taxon>Methylobacterium</taxon>
    </lineage>
</organism>
<sequence length="125" mass="13097">MILGPDLTVLKEAAKRKVADFFVQQVQQADPVDPQLRAMYVLKYQEARGVLNGIPSALIEGEASIRGITPAEMAQIIVGMAEQSSQAELSRMATNVAIDAATSEAGVLAVLARFGLTLSLGAAAA</sequence>
<accession>B8IAI1</accession>
<gene>
    <name evidence="1" type="ordered locus">Mnod_6219</name>
</gene>
<name>B8IAI1_METNO</name>
<evidence type="ECO:0000313" key="2">
    <source>
        <dbReference type="Proteomes" id="UP000008207"/>
    </source>
</evidence>
<dbReference type="EMBL" id="CP001349">
    <property type="protein sequence ID" value="ACL61026.1"/>
    <property type="molecule type" value="Genomic_DNA"/>
</dbReference>
<dbReference type="OrthoDB" id="7999311at2"/>
<dbReference type="AlphaFoldDB" id="B8IAI1"/>
<protein>
    <submittedName>
        <fullName evidence="1">Uncharacterized protein</fullName>
    </submittedName>
</protein>
<proteinExistence type="predicted"/>
<dbReference type="Proteomes" id="UP000008207">
    <property type="component" value="Chromosome"/>
</dbReference>
<evidence type="ECO:0000313" key="1">
    <source>
        <dbReference type="EMBL" id="ACL61026.1"/>
    </source>
</evidence>
<dbReference type="STRING" id="460265.Mnod_6219"/>
<keyword evidence="2" id="KW-1185">Reference proteome</keyword>
<dbReference type="KEGG" id="mno:Mnod_6219"/>
<dbReference type="RefSeq" id="WP_015932609.1">
    <property type="nucleotide sequence ID" value="NC_011894.1"/>
</dbReference>